<dbReference type="EMBL" id="JRKL02002134">
    <property type="protein sequence ID" value="KAF3960302.1"/>
    <property type="molecule type" value="Genomic_DNA"/>
</dbReference>
<dbReference type="OrthoDB" id="1938607at2759"/>
<evidence type="ECO:0000313" key="4">
    <source>
        <dbReference type="Proteomes" id="UP000737018"/>
    </source>
</evidence>
<organism evidence="3 4">
    <name type="scientific">Castanea mollissima</name>
    <name type="common">Chinese chestnut</name>
    <dbReference type="NCBI Taxonomy" id="60419"/>
    <lineage>
        <taxon>Eukaryota</taxon>
        <taxon>Viridiplantae</taxon>
        <taxon>Streptophyta</taxon>
        <taxon>Embryophyta</taxon>
        <taxon>Tracheophyta</taxon>
        <taxon>Spermatophyta</taxon>
        <taxon>Magnoliopsida</taxon>
        <taxon>eudicotyledons</taxon>
        <taxon>Gunneridae</taxon>
        <taxon>Pentapetalae</taxon>
        <taxon>rosids</taxon>
        <taxon>fabids</taxon>
        <taxon>Fagales</taxon>
        <taxon>Fagaceae</taxon>
        <taxon>Castanea</taxon>
    </lineage>
</organism>
<protein>
    <submittedName>
        <fullName evidence="3">Uncharacterized protein</fullName>
    </submittedName>
</protein>
<proteinExistence type="predicted"/>
<dbReference type="Proteomes" id="UP000737018">
    <property type="component" value="Unassembled WGS sequence"/>
</dbReference>
<feature type="chain" id="PRO_5035149280" evidence="2">
    <location>
        <begin position="19"/>
        <end position="267"/>
    </location>
</feature>
<dbReference type="PANTHER" id="PTHR46635:SF2">
    <property type="entry name" value="GLYCOSYL TRANSFERASE FAMILY 1 DOMAIN-CONTAINING PROTEIN"/>
    <property type="match status" value="1"/>
</dbReference>
<keyword evidence="2" id="KW-0732">Signal</keyword>
<keyword evidence="4" id="KW-1185">Reference proteome</keyword>
<comment type="caution">
    <text evidence="3">The sequence shown here is derived from an EMBL/GenBank/DDBJ whole genome shotgun (WGS) entry which is preliminary data.</text>
</comment>
<evidence type="ECO:0000256" key="2">
    <source>
        <dbReference type="SAM" id="SignalP"/>
    </source>
</evidence>
<name>A0A8J4RAV4_9ROSI</name>
<feature type="region of interest" description="Disordered" evidence="1">
    <location>
        <begin position="247"/>
        <end position="267"/>
    </location>
</feature>
<dbReference type="AlphaFoldDB" id="A0A8J4RAV4"/>
<evidence type="ECO:0000256" key="1">
    <source>
        <dbReference type="SAM" id="MobiDB-lite"/>
    </source>
</evidence>
<reference evidence="3" key="1">
    <citation type="submission" date="2020-03" db="EMBL/GenBank/DDBJ databases">
        <title>Castanea mollissima Vanexum genome sequencing.</title>
        <authorList>
            <person name="Staton M."/>
        </authorList>
    </citation>
    <scope>NUCLEOTIDE SEQUENCE</scope>
    <source>
        <tissue evidence="3">Leaf</tissue>
    </source>
</reference>
<sequence length="267" mass="29306">MYLSIILLFKSCSSLVCQMYVEVLWINFIQNHTLHEKNILGNMEKNPQSLKLITVMKNLHKLGYVLKIFALDDGKARSMWEQLGGWISILGPEQYGHIDWLMDIKMEKGTGQFCWSAGQCGAMPLGCPLPAQGMQPPMGMLPRSGRAAAKAKAAPMGRQPRPGRAAAMGTQQPRPWHACVGTLATPMACSSQGQGAWHAAEAKASPMGVLPRPRQGMQPRPRQPPWACCCQGQGSPHGRAAKAKAWVRSSQGQGTQPRPWHALQQYT</sequence>
<dbReference type="PANTHER" id="PTHR46635">
    <property type="entry name" value="GLYCOSYL TRANSFERASE FAMILY 1 PROTEIN"/>
    <property type="match status" value="1"/>
</dbReference>
<feature type="signal peptide" evidence="2">
    <location>
        <begin position="1"/>
        <end position="18"/>
    </location>
</feature>
<accession>A0A8J4RAV4</accession>
<evidence type="ECO:0000313" key="3">
    <source>
        <dbReference type="EMBL" id="KAF3960302.1"/>
    </source>
</evidence>
<gene>
    <name evidence="3" type="ORF">CMV_014975</name>
</gene>
<feature type="region of interest" description="Disordered" evidence="1">
    <location>
        <begin position="154"/>
        <end position="173"/>
    </location>
</feature>